<evidence type="ECO:0000313" key="2">
    <source>
        <dbReference type="EMBL" id="KAK7535976.1"/>
    </source>
</evidence>
<protein>
    <submittedName>
        <fullName evidence="2">Uncharacterized protein</fullName>
    </submittedName>
</protein>
<name>A0ABR1LLA2_9PEZI</name>
<keyword evidence="3" id="KW-1185">Reference proteome</keyword>
<comment type="caution">
    <text evidence="2">The sequence shown here is derived from an EMBL/GenBank/DDBJ whole genome shotgun (WGS) entry which is preliminary data.</text>
</comment>
<dbReference type="RefSeq" id="XP_066654392.1">
    <property type="nucleotide sequence ID" value="XM_066800487.1"/>
</dbReference>
<reference evidence="2 3" key="1">
    <citation type="submission" date="2024-04" db="EMBL/GenBank/DDBJ databases">
        <title>Phyllosticta paracitricarpa is synonymous to the EU quarantine fungus P. citricarpa based on phylogenomic analyses.</title>
        <authorList>
            <consortium name="Lawrence Berkeley National Laboratory"/>
            <person name="Van ingen-buijs V.A."/>
            <person name="Van westerhoven A.C."/>
            <person name="Haridas S."/>
            <person name="Skiadas P."/>
            <person name="Martin F."/>
            <person name="Groenewald J.Z."/>
            <person name="Crous P.W."/>
            <person name="Seidl M.F."/>
        </authorList>
    </citation>
    <scope>NUCLEOTIDE SEQUENCE [LARGE SCALE GENOMIC DNA]</scope>
    <source>
        <strain evidence="2 3">CPC 17464</strain>
    </source>
</reference>
<sequence length="222" mass="24338">MLGSSRVLLSSRAMSPLSARAQVPECSSAMHCMSFHHARTRKSLSHFLVVVRLPIPNLPHSFLVQRGPCPTCQPCLFLCFVFPAALLRIPRPTSTSPHLLVVGRALRCVQRKPTSAHLHPDSCRIGLNRSYPMPATRHLSDPRGSRTNARERAKRRGKCGGASEDMIQCPSSSPAFVLFALALASAGHMPPRTLAWACLVPWPLVVCYSNRSSWVVRAARGS</sequence>
<dbReference type="Proteomes" id="UP001360953">
    <property type="component" value="Unassembled WGS sequence"/>
</dbReference>
<feature type="compositionally biased region" description="Basic and acidic residues" evidence="1">
    <location>
        <begin position="138"/>
        <end position="151"/>
    </location>
</feature>
<gene>
    <name evidence="2" type="ORF">J3D65DRAFT_626975</name>
</gene>
<dbReference type="EMBL" id="JBBPEH010000007">
    <property type="protein sequence ID" value="KAK7535976.1"/>
    <property type="molecule type" value="Genomic_DNA"/>
</dbReference>
<accession>A0ABR1LLA2</accession>
<evidence type="ECO:0000313" key="3">
    <source>
        <dbReference type="Proteomes" id="UP001360953"/>
    </source>
</evidence>
<evidence type="ECO:0000256" key="1">
    <source>
        <dbReference type="SAM" id="MobiDB-lite"/>
    </source>
</evidence>
<feature type="region of interest" description="Disordered" evidence="1">
    <location>
        <begin position="134"/>
        <end position="164"/>
    </location>
</feature>
<organism evidence="2 3">
    <name type="scientific">Phyllosticta citribraziliensis</name>
    <dbReference type="NCBI Taxonomy" id="989973"/>
    <lineage>
        <taxon>Eukaryota</taxon>
        <taxon>Fungi</taxon>
        <taxon>Dikarya</taxon>
        <taxon>Ascomycota</taxon>
        <taxon>Pezizomycotina</taxon>
        <taxon>Dothideomycetes</taxon>
        <taxon>Dothideomycetes incertae sedis</taxon>
        <taxon>Botryosphaeriales</taxon>
        <taxon>Phyllostictaceae</taxon>
        <taxon>Phyllosticta</taxon>
    </lineage>
</organism>
<dbReference type="GeneID" id="92033393"/>
<proteinExistence type="predicted"/>